<evidence type="ECO:0000256" key="4">
    <source>
        <dbReference type="ARBA" id="ARBA00023125"/>
    </source>
</evidence>
<dbReference type="PANTHER" id="PTHR45967:SF28">
    <property type="entry name" value="BASIC-LEUCINE ZIPPER (BZIP) TRANSCRIPTION FACTOR FAMILY PROTEIN"/>
    <property type="match status" value="1"/>
</dbReference>
<dbReference type="InterPro" id="IPR004827">
    <property type="entry name" value="bZIP"/>
</dbReference>
<dbReference type="InterPro" id="IPR001005">
    <property type="entry name" value="SANT/Myb"/>
</dbReference>
<comment type="similarity">
    <text evidence="2">Belongs to the bZIP family.</text>
</comment>
<dbReference type="CDD" id="cd00167">
    <property type="entry name" value="SANT"/>
    <property type="match status" value="1"/>
</dbReference>
<feature type="region of interest" description="Disordered" evidence="8">
    <location>
        <begin position="243"/>
        <end position="272"/>
    </location>
</feature>
<dbReference type="InterPro" id="IPR045314">
    <property type="entry name" value="bZIP_plant_GBF1"/>
</dbReference>
<reference evidence="12" key="1">
    <citation type="journal article" date="2011" name="Nat. Genet.">
        <title>The Arabidopsis lyrata genome sequence and the basis of rapid genome size change.</title>
        <authorList>
            <person name="Hu T.T."/>
            <person name="Pattyn P."/>
            <person name="Bakker E.G."/>
            <person name="Cao J."/>
            <person name="Cheng J.-F."/>
            <person name="Clark R.M."/>
            <person name="Fahlgren N."/>
            <person name="Fawcett J.A."/>
            <person name="Grimwood J."/>
            <person name="Gundlach H."/>
            <person name="Haberer G."/>
            <person name="Hollister J.D."/>
            <person name="Ossowski S."/>
            <person name="Ottilar R.P."/>
            <person name="Salamov A.A."/>
            <person name="Schneeberger K."/>
            <person name="Spannagl M."/>
            <person name="Wang X."/>
            <person name="Yang L."/>
            <person name="Nasrallah M.E."/>
            <person name="Bergelson J."/>
            <person name="Carrington J.C."/>
            <person name="Gaut B.S."/>
            <person name="Schmutz J."/>
            <person name="Mayer K.F.X."/>
            <person name="Van de Peer Y."/>
            <person name="Grigoriev I.V."/>
            <person name="Nordborg M."/>
            <person name="Weigel D."/>
            <person name="Guo Y.-L."/>
        </authorList>
    </citation>
    <scope>NUCLEOTIDE SEQUENCE [LARGE SCALE GENOMIC DNA]</scope>
    <source>
        <strain evidence="12">cv. MN47</strain>
    </source>
</reference>
<feature type="compositionally biased region" description="Basic and acidic residues" evidence="8">
    <location>
        <begin position="473"/>
        <end position="482"/>
    </location>
</feature>
<dbReference type="FunFam" id="1.10.10.60:FF:000154">
    <property type="entry name" value="Transcription factor SRM1"/>
    <property type="match status" value="1"/>
</dbReference>
<protein>
    <submittedName>
        <fullName evidence="11">Uncharacterized protein</fullName>
    </submittedName>
</protein>
<feature type="domain" description="BZIP" evidence="10">
    <location>
        <begin position="334"/>
        <end position="397"/>
    </location>
</feature>
<dbReference type="SUPFAM" id="SSF57959">
    <property type="entry name" value="Leucine zipper domain"/>
    <property type="match status" value="1"/>
</dbReference>
<feature type="region of interest" description="Disordered" evidence="8">
    <location>
        <begin position="460"/>
        <end position="482"/>
    </location>
</feature>
<dbReference type="PANTHER" id="PTHR45967">
    <property type="entry name" value="G-BOX-BINDING FACTOR 3-RELATED"/>
    <property type="match status" value="1"/>
</dbReference>
<dbReference type="Gene3D" id="1.20.5.170">
    <property type="match status" value="1"/>
</dbReference>
<evidence type="ECO:0000256" key="8">
    <source>
        <dbReference type="SAM" id="MobiDB-lite"/>
    </source>
</evidence>
<dbReference type="PROSITE" id="PS50090">
    <property type="entry name" value="MYB_LIKE"/>
    <property type="match status" value="1"/>
</dbReference>
<dbReference type="EMBL" id="GL348713">
    <property type="protein sequence ID" value="EFH69312.1"/>
    <property type="molecule type" value="Genomic_DNA"/>
</dbReference>
<evidence type="ECO:0000256" key="1">
    <source>
        <dbReference type="ARBA" id="ARBA00004123"/>
    </source>
</evidence>
<keyword evidence="4" id="KW-0238">DNA-binding</keyword>
<dbReference type="InterPro" id="IPR046347">
    <property type="entry name" value="bZIP_sf"/>
</dbReference>
<evidence type="ECO:0000256" key="5">
    <source>
        <dbReference type="ARBA" id="ARBA00023163"/>
    </source>
</evidence>
<name>D7KI33_ARALL</name>
<dbReference type="SMART" id="SM00717">
    <property type="entry name" value="SANT"/>
    <property type="match status" value="1"/>
</dbReference>
<organism evidence="12">
    <name type="scientific">Arabidopsis lyrata subsp. lyrata</name>
    <name type="common">Lyre-leaved rock-cress</name>
    <dbReference type="NCBI Taxonomy" id="81972"/>
    <lineage>
        <taxon>Eukaryota</taxon>
        <taxon>Viridiplantae</taxon>
        <taxon>Streptophyta</taxon>
        <taxon>Embryophyta</taxon>
        <taxon>Tracheophyta</taxon>
        <taxon>Spermatophyta</taxon>
        <taxon>Magnoliopsida</taxon>
        <taxon>eudicotyledons</taxon>
        <taxon>Gunneridae</taxon>
        <taxon>Pentapetalae</taxon>
        <taxon>rosids</taxon>
        <taxon>malvids</taxon>
        <taxon>Brassicales</taxon>
        <taxon>Brassicaceae</taxon>
        <taxon>Camelineae</taxon>
        <taxon>Arabidopsis</taxon>
    </lineage>
</organism>
<evidence type="ECO:0000256" key="2">
    <source>
        <dbReference type="ARBA" id="ARBA00007163"/>
    </source>
</evidence>
<dbReference type="Pfam" id="PF00170">
    <property type="entry name" value="bZIP_1"/>
    <property type="match status" value="1"/>
</dbReference>
<feature type="region of interest" description="Disordered" evidence="8">
    <location>
        <begin position="398"/>
        <end position="423"/>
    </location>
</feature>
<dbReference type="GO" id="GO:0043565">
    <property type="term" value="F:sequence-specific DNA binding"/>
    <property type="evidence" value="ECO:0007669"/>
    <property type="project" value="InterPro"/>
</dbReference>
<comment type="subcellular location">
    <subcellularLocation>
        <location evidence="1">Nucleus</location>
    </subcellularLocation>
</comment>
<dbReference type="InterPro" id="IPR044827">
    <property type="entry name" value="GBF-like"/>
</dbReference>
<dbReference type="CDD" id="cd14702">
    <property type="entry name" value="bZIP_plant_GBF1"/>
    <property type="match status" value="1"/>
</dbReference>
<evidence type="ECO:0000256" key="6">
    <source>
        <dbReference type="ARBA" id="ARBA00023242"/>
    </source>
</evidence>
<feature type="compositionally biased region" description="Basic and acidic residues" evidence="8">
    <location>
        <begin position="398"/>
        <end position="416"/>
    </location>
</feature>
<accession>D7KI33</accession>
<feature type="region of interest" description="Disordered" evidence="8">
    <location>
        <begin position="518"/>
        <end position="539"/>
    </location>
</feature>
<evidence type="ECO:0000313" key="11">
    <source>
        <dbReference type="EMBL" id="EFH69312.1"/>
    </source>
</evidence>
<dbReference type="GO" id="GO:0003700">
    <property type="term" value="F:DNA-binding transcription factor activity"/>
    <property type="evidence" value="ECO:0007669"/>
    <property type="project" value="InterPro"/>
</dbReference>
<dbReference type="InterPro" id="IPR009057">
    <property type="entry name" value="Homeodomain-like_sf"/>
</dbReference>
<dbReference type="GO" id="GO:0009414">
    <property type="term" value="P:response to water deprivation"/>
    <property type="evidence" value="ECO:0007669"/>
    <property type="project" value="EnsemblPlants"/>
</dbReference>
<dbReference type="Proteomes" id="UP000008694">
    <property type="component" value="Unassembled WGS sequence"/>
</dbReference>
<dbReference type="AlphaFoldDB" id="D7KI33"/>
<keyword evidence="3" id="KW-0805">Transcription regulation</keyword>
<dbReference type="HOGENOM" id="CLU_028308_0_0_1"/>
<keyword evidence="7" id="KW-0175">Coiled coil</keyword>
<keyword evidence="5" id="KW-0804">Transcription</keyword>
<dbReference type="STRING" id="81972.D7KI33"/>
<keyword evidence="12" id="KW-1185">Reference proteome</keyword>
<evidence type="ECO:0000313" key="12">
    <source>
        <dbReference type="Proteomes" id="UP000008694"/>
    </source>
</evidence>
<dbReference type="GO" id="GO:0005634">
    <property type="term" value="C:nucleus"/>
    <property type="evidence" value="ECO:0007669"/>
    <property type="project" value="UniProtKB-SubCell"/>
</dbReference>
<feature type="compositionally biased region" description="Low complexity" evidence="8">
    <location>
        <begin position="254"/>
        <end position="263"/>
    </location>
</feature>
<dbReference type="SMART" id="SM00338">
    <property type="entry name" value="BRLZ"/>
    <property type="match status" value="1"/>
</dbReference>
<feature type="coiled-coil region" evidence="7">
    <location>
        <begin position="331"/>
        <end position="379"/>
    </location>
</feature>
<dbReference type="Gene3D" id="1.10.10.60">
    <property type="entry name" value="Homeodomain-like"/>
    <property type="match status" value="1"/>
</dbReference>
<dbReference type="SUPFAM" id="SSF46689">
    <property type="entry name" value="Homeodomain-like"/>
    <property type="match status" value="1"/>
</dbReference>
<evidence type="ECO:0000256" key="7">
    <source>
        <dbReference type="SAM" id="Coils"/>
    </source>
</evidence>
<dbReference type="PROSITE" id="PS50217">
    <property type="entry name" value="BZIP"/>
    <property type="match status" value="1"/>
</dbReference>
<gene>
    <name evidence="11" type="ORF">ARALYDRAFT_312884</name>
</gene>
<proteinExistence type="inferred from homology"/>
<feature type="domain" description="Myb-like" evidence="9">
    <location>
        <begin position="4"/>
        <end position="58"/>
    </location>
</feature>
<dbReference type="Gramene" id="fgenesh1_pm.C_scaffold_1001664">
    <property type="protein sequence ID" value="fgenesh1_pm.C_scaffold_1001664"/>
    <property type="gene ID" value="fgenesh1_pm.C_scaffold_1001664"/>
</dbReference>
<dbReference type="eggNOG" id="KOG0724">
    <property type="taxonomic scope" value="Eukaryota"/>
</dbReference>
<evidence type="ECO:0000259" key="10">
    <source>
        <dbReference type="PROSITE" id="PS50217"/>
    </source>
</evidence>
<keyword evidence="6" id="KW-0539">Nucleus</keyword>
<evidence type="ECO:0000259" key="9">
    <source>
        <dbReference type="PROSITE" id="PS50090"/>
    </source>
</evidence>
<evidence type="ECO:0000256" key="3">
    <source>
        <dbReference type="ARBA" id="ARBA00023015"/>
    </source>
</evidence>
<sequence length="647" mass="72399">MASSSMSSSSSWTSKQNKMFERALAVYDKDTPDRWQNVAKAVGSKSAEEVKRHYDILVEDLMNIEQDLINEEYENPVKSVTLMNFQIKPNKTRKTRKYIVDKLKKIYELPLMAKISVAVLLSVLLIVSINSVDILAEEQPTVGQRIDSAVTGVTNAFNEHGGPQAVDTVSSTVKSVYGWFSEKAKYLEPISSSCCSSSSSGEEDTAAANMTEMEAAEALADLAQLAIMREEVFESAASWGSKGKRVRKRVKTESPPSDSLLKPPDSETLPTPDLAEERLVKEEEEEEVQPITKAPVKTEMNGETPKLNLASTLRCSRSNGCGRSRQNLSEAEREERRIRRILANRESARQTIRRRQAMCEELSKKAADLTYENENLRREKDWALKEFQSLETINKHLKEQVSKSVKPDTKEPEESTKPSQVDMSTSSTPFYFYNQNPYQLFCWPHVTQSSNPTISPLEFATSGGPSAKSMTSQEHENPADDNGQKTHFYVVPCPWFLPPPDQSNSVPFGLQNTQRGTFSNGHHIDDSSARPIEVTETPRSHLPTRIKEEDSGSPETRPLYDLNESATEVLSEGGDDFPITQQDYSLKHEDVSETTNGVTLMPPGHHVLISLPGKKQGSLAAAEARKRRKELTRLKNLHGRQCRMQVG</sequence>